<dbReference type="AlphaFoldDB" id="A0A3M7IXN6"/>
<evidence type="ECO:0000259" key="1">
    <source>
        <dbReference type="Pfam" id="PF00561"/>
    </source>
</evidence>
<evidence type="ECO:0000313" key="3">
    <source>
        <dbReference type="Proteomes" id="UP000281677"/>
    </source>
</evidence>
<name>A0A3M7IXN6_HORWE</name>
<organism evidence="2 3">
    <name type="scientific">Hortaea werneckii</name>
    <name type="common">Black yeast</name>
    <name type="synonym">Cladosporium werneckii</name>
    <dbReference type="NCBI Taxonomy" id="91943"/>
    <lineage>
        <taxon>Eukaryota</taxon>
        <taxon>Fungi</taxon>
        <taxon>Dikarya</taxon>
        <taxon>Ascomycota</taxon>
        <taxon>Pezizomycotina</taxon>
        <taxon>Dothideomycetes</taxon>
        <taxon>Dothideomycetidae</taxon>
        <taxon>Mycosphaerellales</taxon>
        <taxon>Teratosphaeriaceae</taxon>
        <taxon>Hortaea</taxon>
    </lineage>
</organism>
<dbReference type="Proteomes" id="UP000281677">
    <property type="component" value="Unassembled WGS sequence"/>
</dbReference>
<dbReference type="InterPro" id="IPR050471">
    <property type="entry name" value="AB_hydrolase"/>
</dbReference>
<accession>A0A3M7IXN6</accession>
<dbReference type="SUPFAM" id="SSF53474">
    <property type="entry name" value="alpha/beta-Hydrolases"/>
    <property type="match status" value="1"/>
</dbReference>
<dbReference type="EMBL" id="QWIT01000137">
    <property type="protein sequence ID" value="RMZ30237.1"/>
    <property type="molecule type" value="Genomic_DNA"/>
</dbReference>
<gene>
    <name evidence="2" type="ORF">D0859_05676</name>
</gene>
<reference evidence="2 3" key="1">
    <citation type="journal article" date="2018" name="BMC Genomics">
        <title>Genomic evidence for intraspecific hybridization in a clonal and extremely halotolerant yeast.</title>
        <authorList>
            <person name="Gostincar C."/>
            <person name="Stajich J.E."/>
            <person name="Zupancic J."/>
            <person name="Zalar P."/>
            <person name="Gunde-Cimerman N."/>
        </authorList>
    </citation>
    <scope>NUCLEOTIDE SEQUENCE [LARGE SCALE GENOMIC DNA]</scope>
    <source>
        <strain evidence="2 3">EXF-120</strain>
    </source>
</reference>
<evidence type="ECO:0000313" key="2">
    <source>
        <dbReference type="EMBL" id="RMZ30237.1"/>
    </source>
</evidence>
<dbReference type="InterPro" id="IPR000073">
    <property type="entry name" value="AB_hydrolase_1"/>
</dbReference>
<dbReference type="OrthoDB" id="19657at2759"/>
<proteinExistence type="predicted"/>
<dbReference type="InterPro" id="IPR029058">
    <property type="entry name" value="AB_hydrolase_fold"/>
</dbReference>
<feature type="domain" description="AB hydrolase-1" evidence="1">
    <location>
        <begin position="150"/>
        <end position="254"/>
    </location>
</feature>
<comment type="caution">
    <text evidence="2">The sequence shown here is derived from an EMBL/GenBank/DDBJ whole genome shotgun (WGS) entry which is preliminary data.</text>
</comment>
<sequence length="407" mass="45631">MLDLGATRGALSPERARDDACAIARALASRGVGKEVASVVGMCRLWSQYTFASSIGEKLEMDGWGWEEVREKRLGKDDGGSYRRPHLISAFQWLPSLSAEEVQNHPEFQHVNWDLPYEKRELIDVAAGRGGPFKLAYELHGKGPSKIVWIMGLGGYMKAWQRQTKDFGHTDSDKYSCLVFDNRGMGNSDKPLLRYTTSEMARDIVELLNHVGWKDQRSVHVVGISMGGMIAQELGLLIPDRICSLNLISTAPRIVRTLPYLENLRNRINLMVPKSIDAQIAKVKADCYSAEWLKRPDDTEYVKEPFPTNGDRFAAGELSKRLSPDATQLSQLGDLVGRERIMVLHGTGDHMIDFVHAQMLLKELGGEEAGVTKSFHEGIGHVAPFEIRSEFKRIIAERVRKTEALRT</sequence>
<dbReference type="Gene3D" id="3.40.50.1820">
    <property type="entry name" value="alpha/beta hydrolase"/>
    <property type="match status" value="1"/>
</dbReference>
<dbReference type="PANTHER" id="PTHR43433:SF5">
    <property type="entry name" value="AB HYDROLASE-1 DOMAIN-CONTAINING PROTEIN"/>
    <property type="match status" value="1"/>
</dbReference>
<dbReference type="Pfam" id="PF00561">
    <property type="entry name" value="Abhydrolase_1"/>
    <property type="match status" value="1"/>
</dbReference>
<protein>
    <recommendedName>
        <fullName evidence="1">AB hydrolase-1 domain-containing protein</fullName>
    </recommendedName>
</protein>
<dbReference type="PANTHER" id="PTHR43433">
    <property type="entry name" value="HYDROLASE, ALPHA/BETA FOLD FAMILY PROTEIN"/>
    <property type="match status" value="1"/>
</dbReference>
<dbReference type="PRINTS" id="PR00111">
    <property type="entry name" value="ABHYDROLASE"/>
</dbReference>